<dbReference type="PANTHER" id="PTHR12242">
    <property type="entry name" value="OS02G0130600 PROTEIN-RELATED"/>
    <property type="match status" value="1"/>
</dbReference>
<reference evidence="4" key="2">
    <citation type="submission" date="2013-12" db="EMBL/GenBank/DDBJ databases">
        <authorList>
            <person name="Yu Y."/>
            <person name="Lee S."/>
            <person name="de Baynast K."/>
            <person name="Wissotski M."/>
            <person name="Liu L."/>
            <person name="Talag J."/>
            <person name="Goicoechea J."/>
            <person name="Angelova A."/>
            <person name="Jetty R."/>
            <person name="Kudrna D."/>
            <person name="Golser W."/>
            <person name="Rivera L."/>
            <person name="Zhang J."/>
            <person name="Wing R."/>
        </authorList>
    </citation>
    <scope>NUCLEOTIDE SEQUENCE</scope>
</reference>
<dbReference type="HOGENOM" id="CLU_1385903_0_0_1"/>
<accession>A0A0D9UZY8</accession>
<organism evidence="3 4">
    <name type="scientific">Leersia perrieri</name>
    <dbReference type="NCBI Taxonomy" id="77586"/>
    <lineage>
        <taxon>Eukaryota</taxon>
        <taxon>Viridiplantae</taxon>
        <taxon>Streptophyta</taxon>
        <taxon>Embryophyta</taxon>
        <taxon>Tracheophyta</taxon>
        <taxon>Spermatophyta</taxon>
        <taxon>Magnoliopsida</taxon>
        <taxon>Liliopsida</taxon>
        <taxon>Poales</taxon>
        <taxon>Poaceae</taxon>
        <taxon>BOP clade</taxon>
        <taxon>Oryzoideae</taxon>
        <taxon>Oryzeae</taxon>
        <taxon>Oryzinae</taxon>
        <taxon>Leersia</taxon>
    </lineage>
</organism>
<evidence type="ECO:0000313" key="3">
    <source>
        <dbReference type="EnsemblPlants" id="LPERR01G11300.1"/>
    </source>
</evidence>
<proteinExistence type="predicted"/>
<feature type="chain" id="PRO_5002346891" evidence="2">
    <location>
        <begin position="21"/>
        <end position="199"/>
    </location>
</feature>
<evidence type="ECO:0000313" key="4">
    <source>
        <dbReference type="Proteomes" id="UP000032180"/>
    </source>
</evidence>
<dbReference type="EnsemblPlants" id="LPERR01G11300.1">
    <property type="protein sequence ID" value="LPERR01G11300.1"/>
    <property type="gene ID" value="LPERR01G11300"/>
</dbReference>
<keyword evidence="2" id="KW-0732">Signal</keyword>
<name>A0A0D9UZY8_9ORYZ</name>
<feature type="signal peptide" evidence="2">
    <location>
        <begin position="1"/>
        <end position="20"/>
    </location>
</feature>
<evidence type="ECO:0000256" key="2">
    <source>
        <dbReference type="SAM" id="SignalP"/>
    </source>
</evidence>
<dbReference type="GO" id="GO:0016020">
    <property type="term" value="C:membrane"/>
    <property type="evidence" value="ECO:0007669"/>
    <property type="project" value="TreeGrafter"/>
</dbReference>
<reference evidence="3" key="3">
    <citation type="submission" date="2015-04" db="UniProtKB">
        <authorList>
            <consortium name="EnsemblPlants"/>
        </authorList>
    </citation>
    <scope>IDENTIFICATION</scope>
</reference>
<keyword evidence="4" id="KW-1185">Reference proteome</keyword>
<feature type="transmembrane region" description="Helical" evidence="1">
    <location>
        <begin position="111"/>
        <end position="134"/>
    </location>
</feature>
<keyword evidence="1" id="KW-1133">Transmembrane helix</keyword>
<keyword evidence="1" id="KW-0472">Membrane</keyword>
<dbReference type="STRING" id="77586.A0A0D9UZY8"/>
<dbReference type="Proteomes" id="UP000032180">
    <property type="component" value="Chromosome 1"/>
</dbReference>
<dbReference type="Gramene" id="LPERR01G11300.1">
    <property type="protein sequence ID" value="LPERR01G11300.1"/>
    <property type="gene ID" value="LPERR01G11300"/>
</dbReference>
<keyword evidence="1" id="KW-0812">Transmembrane</keyword>
<feature type="transmembrane region" description="Helical" evidence="1">
    <location>
        <begin position="40"/>
        <end position="65"/>
    </location>
</feature>
<protein>
    <submittedName>
        <fullName evidence="3">Uncharacterized protein</fullName>
    </submittedName>
</protein>
<dbReference type="PANTHER" id="PTHR12242:SF42">
    <property type="entry name" value="OS01G0295600 PROTEIN"/>
    <property type="match status" value="1"/>
</dbReference>
<reference evidence="3 4" key="1">
    <citation type="submission" date="2012-08" db="EMBL/GenBank/DDBJ databases">
        <title>Oryza genome evolution.</title>
        <authorList>
            <person name="Wing R.A."/>
        </authorList>
    </citation>
    <scope>NUCLEOTIDE SEQUENCE</scope>
</reference>
<evidence type="ECO:0000256" key="1">
    <source>
        <dbReference type="SAM" id="Phobius"/>
    </source>
</evidence>
<sequence>MAAIHDILLCFAVVAGSVAASLWARTTRRRRPHPADPTEYRAAAMASLAGVLIATLFSAYGCFIYSRSHHRVTTLPESDESVLSNSLMEINHGADHHKEGAVLYLGSFMQIIYQVLGGAVVLTDVVFWALIVPFMYSAHFSLNAVMGCIHSLNLVFLLIETTLNSLKSIFQLHNFPAFKRAGGRTHSLIQQHHGHHYDM</sequence>
<dbReference type="AlphaFoldDB" id="A0A0D9UZY8"/>
<feature type="transmembrane region" description="Helical" evidence="1">
    <location>
        <begin position="140"/>
        <end position="159"/>
    </location>
</feature>